<dbReference type="AlphaFoldDB" id="A0A835DTS0"/>
<dbReference type="OrthoDB" id="688481at2759"/>
<gene>
    <name evidence="4" type="ORF">HU200_065384</name>
</gene>
<dbReference type="Proteomes" id="UP000636709">
    <property type="component" value="Unassembled WGS sequence"/>
</dbReference>
<dbReference type="InterPro" id="IPR050528">
    <property type="entry name" value="L-type_Lectin-RKs"/>
</dbReference>
<dbReference type="SMART" id="SM00220">
    <property type="entry name" value="S_TKc"/>
    <property type="match status" value="1"/>
</dbReference>
<dbReference type="InterPro" id="IPR008271">
    <property type="entry name" value="Ser/Thr_kinase_AS"/>
</dbReference>
<evidence type="ECO:0000313" key="5">
    <source>
        <dbReference type="Proteomes" id="UP000636709"/>
    </source>
</evidence>
<feature type="domain" description="Protein kinase" evidence="3">
    <location>
        <begin position="1"/>
        <end position="227"/>
    </location>
</feature>
<dbReference type="PROSITE" id="PS50011">
    <property type="entry name" value="PROTEIN_KINASE_DOM"/>
    <property type="match status" value="1"/>
</dbReference>
<comment type="caution">
    <text evidence="4">The sequence shown here is derived from an EMBL/GenBank/DDBJ whole genome shotgun (WGS) entry which is preliminary data.</text>
</comment>
<reference evidence="4" key="1">
    <citation type="submission" date="2020-07" db="EMBL/GenBank/DDBJ databases">
        <title>Genome sequence and genetic diversity analysis of an under-domesticated orphan crop, white fonio (Digitaria exilis).</title>
        <authorList>
            <person name="Bennetzen J.L."/>
            <person name="Chen S."/>
            <person name="Ma X."/>
            <person name="Wang X."/>
            <person name="Yssel A.E.J."/>
            <person name="Chaluvadi S.R."/>
            <person name="Johnson M."/>
            <person name="Gangashetty P."/>
            <person name="Hamidou F."/>
            <person name="Sanogo M.D."/>
            <person name="Zwaenepoel A."/>
            <person name="Wallace J."/>
            <person name="Van De Peer Y."/>
            <person name="Van Deynze A."/>
        </authorList>
    </citation>
    <scope>NUCLEOTIDE SEQUENCE</scope>
    <source>
        <tissue evidence="4">Leaves</tissue>
    </source>
</reference>
<organism evidence="4 5">
    <name type="scientific">Digitaria exilis</name>
    <dbReference type="NCBI Taxonomy" id="1010633"/>
    <lineage>
        <taxon>Eukaryota</taxon>
        <taxon>Viridiplantae</taxon>
        <taxon>Streptophyta</taxon>
        <taxon>Embryophyta</taxon>
        <taxon>Tracheophyta</taxon>
        <taxon>Spermatophyta</taxon>
        <taxon>Magnoliopsida</taxon>
        <taxon>Liliopsida</taxon>
        <taxon>Poales</taxon>
        <taxon>Poaceae</taxon>
        <taxon>PACMAD clade</taxon>
        <taxon>Panicoideae</taxon>
        <taxon>Panicodae</taxon>
        <taxon>Paniceae</taxon>
        <taxon>Anthephorinae</taxon>
        <taxon>Digitaria</taxon>
    </lineage>
</organism>
<dbReference type="InterPro" id="IPR000719">
    <property type="entry name" value="Prot_kinase_dom"/>
</dbReference>
<evidence type="ECO:0000313" key="4">
    <source>
        <dbReference type="EMBL" id="KAF8647386.1"/>
    </source>
</evidence>
<dbReference type="PANTHER" id="PTHR27007">
    <property type="match status" value="1"/>
</dbReference>
<dbReference type="Gene3D" id="1.10.510.10">
    <property type="entry name" value="Transferase(Phosphotransferase) domain 1"/>
    <property type="match status" value="1"/>
</dbReference>
<accession>A0A835DTS0</accession>
<dbReference type="InterPro" id="IPR011009">
    <property type="entry name" value="Kinase-like_dom_sf"/>
</dbReference>
<name>A0A835DTS0_9POAL</name>
<dbReference type="FunFam" id="1.10.510.10:FF:000444">
    <property type="entry name" value="probable L-type lectin-domain containing receptor kinase S.5"/>
    <property type="match status" value="1"/>
</dbReference>
<keyword evidence="2" id="KW-0067">ATP-binding</keyword>
<evidence type="ECO:0000256" key="2">
    <source>
        <dbReference type="ARBA" id="ARBA00022840"/>
    </source>
</evidence>
<keyword evidence="1" id="KW-0547">Nucleotide-binding</keyword>
<dbReference type="PROSITE" id="PS00108">
    <property type="entry name" value="PROTEIN_KINASE_ST"/>
    <property type="match status" value="1"/>
</dbReference>
<dbReference type="GO" id="GO:0005524">
    <property type="term" value="F:ATP binding"/>
    <property type="evidence" value="ECO:0007669"/>
    <property type="project" value="UniProtKB-KW"/>
</dbReference>
<dbReference type="GO" id="GO:0004672">
    <property type="term" value="F:protein kinase activity"/>
    <property type="evidence" value="ECO:0007669"/>
    <property type="project" value="InterPro"/>
</dbReference>
<proteinExistence type="predicted"/>
<dbReference type="EMBL" id="JACEFO010002861">
    <property type="protein sequence ID" value="KAF8647386.1"/>
    <property type="molecule type" value="Genomic_DNA"/>
</dbReference>
<evidence type="ECO:0000259" key="3">
    <source>
        <dbReference type="PROSITE" id="PS50011"/>
    </source>
</evidence>
<protein>
    <recommendedName>
        <fullName evidence="3">Protein kinase domain-containing protein</fullName>
    </recommendedName>
</protein>
<dbReference type="Pfam" id="PF00069">
    <property type="entry name" value="Pkinase"/>
    <property type="match status" value="1"/>
</dbReference>
<dbReference type="SUPFAM" id="SSF56112">
    <property type="entry name" value="Protein kinase-like (PK-like)"/>
    <property type="match status" value="1"/>
</dbReference>
<keyword evidence="5" id="KW-1185">Reference proteome</keyword>
<sequence>MADMHVLGWEQETREQVGQGDMTEGNNLGGSLWFQNNVLLLVYDYMPNGSLDKHIFGGKDAPVLNWEQRYNLVSGVASALNYLHHEYDQMVVHRDIKPSNIMLDSAFNAQLGDFGLARALESDKSSYTDMVGVPETLGYIAPECFHTGRATRESDVFAFGVVILETVCGRRVSCSSPAGFGQLLEWVWRLHGAGRIVDAVDPRLTGEFDEKDAERLLLLGLATNAIMQNLARSVPPFAVPLARPAFTWPVEPTVNADEDADMTETSYTTAATTTVVEVNPEVPGWSTMDVACAGLVARVDGSPGQGWDRSRRGSVVRLGERDEEANVIGKLTTG</sequence>
<evidence type="ECO:0000256" key="1">
    <source>
        <dbReference type="ARBA" id="ARBA00022741"/>
    </source>
</evidence>